<sequence>MQKHPLPSVVPLLGTAVFAQGTSEFMVAGLVPDIASELSVSIPAAGLLTSAFAVGMAVGAPVMALLALRWPRRLALVAFLAAFVLAHVVAAVTGSFEVLVATRVIGALANAGFLAVGLATVTSIVAPDAKGRALAVLLAGTTIACVAGVPGGALLGSLWGWRSAFWAVALLCVPALVAVLTSVPGDRSGAAPPSALGELRVLRRPRLLVVLLLGALVNGATFCSFTFLAPVLTDVSRIGAEWVPAMLALFGGGSFLGVRLAARWSDTRPGPVLVGGGAVLAVGWAAFALTTTAVAAIVLVPLLGTLAFAVGSTLIARVLYAASDAPNLAGSYATASLNIGAAVGPWIGGLTIGAGLGPGSPLWVSAALVAVALTIAALASVARAAVGRATSPTSCP</sequence>
<evidence type="ECO:0000313" key="9">
    <source>
        <dbReference type="Proteomes" id="UP000321261"/>
    </source>
</evidence>
<feature type="transmembrane region" description="Helical" evidence="6">
    <location>
        <begin position="362"/>
        <end position="382"/>
    </location>
</feature>
<dbReference type="Pfam" id="PF07690">
    <property type="entry name" value="MFS_1"/>
    <property type="match status" value="1"/>
</dbReference>
<dbReference type="PROSITE" id="PS50850">
    <property type="entry name" value="MFS"/>
    <property type="match status" value="1"/>
</dbReference>
<dbReference type="NCBIfam" id="NF033135">
    <property type="entry name" value="cmx_cmrA"/>
    <property type="match status" value="1"/>
</dbReference>
<dbReference type="Gene3D" id="1.20.1250.20">
    <property type="entry name" value="MFS general substrate transporter like domains"/>
    <property type="match status" value="1"/>
</dbReference>
<dbReference type="InterPro" id="IPR011701">
    <property type="entry name" value="MFS"/>
</dbReference>
<evidence type="ECO:0000256" key="3">
    <source>
        <dbReference type="ARBA" id="ARBA00022692"/>
    </source>
</evidence>
<dbReference type="InterPro" id="IPR036259">
    <property type="entry name" value="MFS_trans_sf"/>
</dbReference>
<dbReference type="PANTHER" id="PTHR43124:SF3">
    <property type="entry name" value="CHLORAMPHENICOL EFFLUX PUMP RV0191"/>
    <property type="match status" value="1"/>
</dbReference>
<evidence type="ECO:0000256" key="2">
    <source>
        <dbReference type="ARBA" id="ARBA00022475"/>
    </source>
</evidence>
<dbReference type="PANTHER" id="PTHR43124">
    <property type="entry name" value="PURINE EFFLUX PUMP PBUE"/>
    <property type="match status" value="1"/>
</dbReference>
<evidence type="ECO:0000256" key="1">
    <source>
        <dbReference type="ARBA" id="ARBA00004651"/>
    </source>
</evidence>
<evidence type="ECO:0000256" key="4">
    <source>
        <dbReference type="ARBA" id="ARBA00022989"/>
    </source>
</evidence>
<evidence type="ECO:0000259" key="7">
    <source>
        <dbReference type="PROSITE" id="PS50850"/>
    </source>
</evidence>
<dbReference type="SUPFAM" id="SSF103473">
    <property type="entry name" value="MFS general substrate transporter"/>
    <property type="match status" value="1"/>
</dbReference>
<keyword evidence="4 6" id="KW-1133">Transmembrane helix</keyword>
<feature type="transmembrane region" description="Helical" evidence="6">
    <location>
        <begin position="293"/>
        <end position="320"/>
    </location>
</feature>
<name>A0A561SQC9_9PSEU</name>
<dbReference type="InterPro" id="IPR050189">
    <property type="entry name" value="MFS_Efflux_Transporters"/>
</dbReference>
<accession>A0A561SQC9</accession>
<evidence type="ECO:0000313" key="8">
    <source>
        <dbReference type="EMBL" id="TWF77062.1"/>
    </source>
</evidence>
<keyword evidence="5 6" id="KW-0472">Membrane</keyword>
<comment type="subcellular location">
    <subcellularLocation>
        <location evidence="1">Cell membrane</location>
        <topology evidence="1">Multi-pass membrane protein</topology>
    </subcellularLocation>
</comment>
<dbReference type="InterPro" id="IPR020846">
    <property type="entry name" value="MFS_dom"/>
</dbReference>
<gene>
    <name evidence="8" type="ORF">FHX44_112963</name>
</gene>
<evidence type="ECO:0000256" key="5">
    <source>
        <dbReference type="ARBA" id="ARBA00023136"/>
    </source>
</evidence>
<dbReference type="Proteomes" id="UP000321261">
    <property type="component" value="Unassembled WGS sequence"/>
</dbReference>
<dbReference type="AlphaFoldDB" id="A0A561SQC9"/>
<protein>
    <submittedName>
        <fullName evidence="8">DHA1 family chloramphenicol resistance protein-like MFS transporter</fullName>
    </submittedName>
</protein>
<feature type="transmembrane region" description="Helical" evidence="6">
    <location>
        <begin position="43"/>
        <end position="67"/>
    </location>
</feature>
<organism evidence="8 9">
    <name type="scientific">Pseudonocardia hierapolitana</name>
    <dbReference type="NCBI Taxonomy" id="1128676"/>
    <lineage>
        <taxon>Bacteria</taxon>
        <taxon>Bacillati</taxon>
        <taxon>Actinomycetota</taxon>
        <taxon>Actinomycetes</taxon>
        <taxon>Pseudonocardiales</taxon>
        <taxon>Pseudonocardiaceae</taxon>
        <taxon>Pseudonocardia</taxon>
    </lineage>
</organism>
<feature type="transmembrane region" description="Helical" evidence="6">
    <location>
        <begin position="165"/>
        <end position="186"/>
    </location>
</feature>
<feature type="transmembrane region" description="Helical" evidence="6">
    <location>
        <begin position="332"/>
        <end position="356"/>
    </location>
</feature>
<dbReference type="GO" id="GO:0005886">
    <property type="term" value="C:plasma membrane"/>
    <property type="evidence" value="ECO:0007669"/>
    <property type="project" value="UniProtKB-SubCell"/>
</dbReference>
<feature type="transmembrane region" description="Helical" evidence="6">
    <location>
        <begin position="104"/>
        <end position="126"/>
    </location>
</feature>
<keyword evidence="2" id="KW-1003">Cell membrane</keyword>
<keyword evidence="9" id="KW-1185">Reference proteome</keyword>
<keyword evidence="3 6" id="KW-0812">Transmembrane</keyword>
<dbReference type="EMBL" id="VIWU01000001">
    <property type="protein sequence ID" value="TWF77062.1"/>
    <property type="molecule type" value="Genomic_DNA"/>
</dbReference>
<feature type="transmembrane region" description="Helical" evidence="6">
    <location>
        <begin position="242"/>
        <end position="262"/>
    </location>
</feature>
<feature type="transmembrane region" description="Helical" evidence="6">
    <location>
        <begin position="207"/>
        <end position="230"/>
    </location>
</feature>
<proteinExistence type="predicted"/>
<reference evidence="8 9" key="1">
    <citation type="submission" date="2019-06" db="EMBL/GenBank/DDBJ databases">
        <title>Sequencing the genomes of 1000 actinobacteria strains.</title>
        <authorList>
            <person name="Klenk H.-P."/>
        </authorList>
    </citation>
    <scope>NUCLEOTIDE SEQUENCE [LARGE SCALE GENOMIC DNA]</scope>
    <source>
        <strain evidence="8 9">DSM 45671</strain>
    </source>
</reference>
<feature type="transmembrane region" description="Helical" evidence="6">
    <location>
        <begin position="133"/>
        <end position="159"/>
    </location>
</feature>
<feature type="transmembrane region" description="Helical" evidence="6">
    <location>
        <begin position="74"/>
        <end position="92"/>
    </location>
</feature>
<comment type="caution">
    <text evidence="8">The sequence shown here is derived from an EMBL/GenBank/DDBJ whole genome shotgun (WGS) entry which is preliminary data.</text>
</comment>
<feature type="domain" description="Major facilitator superfamily (MFS) profile" evidence="7">
    <location>
        <begin position="9"/>
        <end position="384"/>
    </location>
</feature>
<dbReference type="GO" id="GO:0022857">
    <property type="term" value="F:transmembrane transporter activity"/>
    <property type="evidence" value="ECO:0007669"/>
    <property type="project" value="InterPro"/>
</dbReference>
<evidence type="ECO:0000256" key="6">
    <source>
        <dbReference type="SAM" id="Phobius"/>
    </source>
</evidence>
<feature type="transmembrane region" description="Helical" evidence="6">
    <location>
        <begin position="269"/>
        <end position="287"/>
    </location>
</feature>
<dbReference type="CDD" id="cd17324">
    <property type="entry name" value="MFS_NepI_like"/>
    <property type="match status" value="1"/>
</dbReference>